<protein>
    <submittedName>
        <fullName evidence="2">NUDIX hydrolase dihydroneopterin triphosphate pyrophosphohydrolase/hydrolase</fullName>
    </submittedName>
</protein>
<dbReference type="PROSITE" id="PS51462">
    <property type="entry name" value="NUDIX"/>
    <property type="match status" value="1"/>
</dbReference>
<keyword evidence="2" id="KW-0378">Hydrolase</keyword>
<dbReference type="InterPro" id="IPR015797">
    <property type="entry name" value="NUDIX_hydrolase-like_dom_sf"/>
</dbReference>
<dbReference type="InterPro" id="IPR000086">
    <property type="entry name" value="NUDIX_hydrolase_dom"/>
</dbReference>
<name>A0AAW0F1R2_9TRYP</name>
<proteinExistence type="predicted"/>
<sequence>MADTSGTVHSRNGVGAVEERNVVLRAANSLAYRRSVQLFFVNEQGQFLICCPVGNTNQHYRQTVQGGSQEGETPMQTAIGEAWEEIGLDLVKDAVFLMEVLPPLPSPADRRSDSAVGGGDFVGGSSSTTAGVLATTVENEGVVNSAGEVVSEYRAAFRYHSRHWRSRGIHGQEMYPLLFFLPRGQLERLDVQAWRRGVRPEFHLLYWGPLSILAHAAPPVKRDVMAVICPAVAAAALPFLRCWGYPLTGLGGYTVAEHREDGVCGAVDANKERGWGS</sequence>
<organism evidence="2 3">
    <name type="scientific">Novymonas esmeraldas</name>
    <dbReference type="NCBI Taxonomy" id="1808958"/>
    <lineage>
        <taxon>Eukaryota</taxon>
        <taxon>Discoba</taxon>
        <taxon>Euglenozoa</taxon>
        <taxon>Kinetoplastea</taxon>
        <taxon>Metakinetoplastina</taxon>
        <taxon>Trypanosomatida</taxon>
        <taxon>Trypanosomatidae</taxon>
        <taxon>Novymonas</taxon>
    </lineage>
</organism>
<dbReference type="EMBL" id="JAECZO010000001">
    <property type="protein sequence ID" value="KAK7199762.1"/>
    <property type="molecule type" value="Genomic_DNA"/>
</dbReference>
<evidence type="ECO:0000313" key="3">
    <source>
        <dbReference type="Proteomes" id="UP001430356"/>
    </source>
</evidence>
<comment type="caution">
    <text evidence="2">The sequence shown here is derived from an EMBL/GenBank/DDBJ whole genome shotgun (WGS) entry which is preliminary data.</text>
</comment>
<gene>
    <name evidence="2" type="ORF">NESM_000022400</name>
</gene>
<dbReference type="SUPFAM" id="SSF55811">
    <property type="entry name" value="Nudix"/>
    <property type="match status" value="1"/>
</dbReference>
<evidence type="ECO:0000313" key="2">
    <source>
        <dbReference type="EMBL" id="KAK7199762.1"/>
    </source>
</evidence>
<dbReference type="GO" id="GO:0016787">
    <property type="term" value="F:hydrolase activity"/>
    <property type="evidence" value="ECO:0007669"/>
    <property type="project" value="UniProtKB-KW"/>
</dbReference>
<dbReference type="Proteomes" id="UP001430356">
    <property type="component" value="Unassembled WGS sequence"/>
</dbReference>
<dbReference type="AlphaFoldDB" id="A0AAW0F1R2"/>
<evidence type="ECO:0000259" key="1">
    <source>
        <dbReference type="PROSITE" id="PS51462"/>
    </source>
</evidence>
<dbReference type="Pfam" id="PF00293">
    <property type="entry name" value="NUDIX"/>
    <property type="match status" value="1"/>
</dbReference>
<feature type="domain" description="Nudix hydrolase" evidence="1">
    <location>
        <begin position="31"/>
        <end position="182"/>
    </location>
</feature>
<keyword evidence="3" id="KW-1185">Reference proteome</keyword>
<dbReference type="Gene3D" id="3.90.79.10">
    <property type="entry name" value="Nucleoside Triphosphate Pyrophosphohydrolase"/>
    <property type="match status" value="1"/>
</dbReference>
<reference evidence="2 3" key="1">
    <citation type="journal article" date="2021" name="MBio">
        <title>A New Model Trypanosomatid, Novymonas esmeraldas: Genomic Perception of Its 'Candidatus Pandoraea novymonadis' Endosymbiont.</title>
        <authorList>
            <person name="Zakharova A."/>
            <person name="Saura A."/>
            <person name="Butenko A."/>
            <person name="Podesvova L."/>
            <person name="Warmusova S."/>
            <person name="Kostygov A.Y."/>
            <person name="Nenarokova A."/>
            <person name="Lukes J."/>
            <person name="Opperdoes F.R."/>
            <person name="Yurchenko V."/>
        </authorList>
    </citation>
    <scope>NUCLEOTIDE SEQUENCE [LARGE SCALE GENOMIC DNA]</scope>
    <source>
        <strain evidence="2 3">E262AT.01</strain>
    </source>
</reference>
<accession>A0AAW0F1R2</accession>